<dbReference type="AlphaFoldDB" id="A0A448WN07"/>
<dbReference type="EMBL" id="CAAALY010025101">
    <property type="protein sequence ID" value="VEL15580.1"/>
    <property type="molecule type" value="Genomic_DNA"/>
</dbReference>
<name>A0A448WN07_9PLAT</name>
<evidence type="ECO:0000313" key="2">
    <source>
        <dbReference type="Proteomes" id="UP000784294"/>
    </source>
</evidence>
<proteinExistence type="predicted"/>
<reference evidence="1" key="1">
    <citation type="submission" date="2018-11" db="EMBL/GenBank/DDBJ databases">
        <authorList>
            <consortium name="Pathogen Informatics"/>
        </authorList>
    </citation>
    <scope>NUCLEOTIDE SEQUENCE</scope>
</reference>
<organism evidence="1 2">
    <name type="scientific">Protopolystoma xenopodis</name>
    <dbReference type="NCBI Taxonomy" id="117903"/>
    <lineage>
        <taxon>Eukaryota</taxon>
        <taxon>Metazoa</taxon>
        <taxon>Spiralia</taxon>
        <taxon>Lophotrochozoa</taxon>
        <taxon>Platyhelminthes</taxon>
        <taxon>Monogenea</taxon>
        <taxon>Polyopisthocotylea</taxon>
        <taxon>Polystomatidea</taxon>
        <taxon>Polystomatidae</taxon>
        <taxon>Protopolystoma</taxon>
    </lineage>
</organism>
<comment type="caution">
    <text evidence="1">The sequence shown here is derived from an EMBL/GenBank/DDBJ whole genome shotgun (WGS) entry which is preliminary data.</text>
</comment>
<accession>A0A448WN07</accession>
<evidence type="ECO:0000313" key="1">
    <source>
        <dbReference type="EMBL" id="VEL15580.1"/>
    </source>
</evidence>
<gene>
    <name evidence="1" type="ORF">PXEA_LOCUS9020</name>
</gene>
<sequence>MYMLLHHHLSEICIRIRTKLGGPKSKSSSYRIYSSEVTLSKGQLKINTASARCVSSEHPSMASLRYGYTTPANRHSCSVPVVPS</sequence>
<keyword evidence="2" id="KW-1185">Reference proteome</keyword>
<dbReference type="Proteomes" id="UP000784294">
    <property type="component" value="Unassembled WGS sequence"/>
</dbReference>
<protein>
    <submittedName>
        <fullName evidence="1">Uncharacterized protein</fullName>
    </submittedName>
</protein>